<proteinExistence type="predicted"/>
<name>A0A563DG75_9FLAO</name>
<comment type="caution">
    <text evidence="1">The sequence shown here is derived from an EMBL/GenBank/DDBJ whole genome shotgun (WGS) entry which is preliminary data.</text>
</comment>
<organism evidence="1 2">
    <name type="scientific">Apibacter muscae</name>
    <dbReference type="NCBI Taxonomy" id="2509004"/>
    <lineage>
        <taxon>Bacteria</taxon>
        <taxon>Pseudomonadati</taxon>
        <taxon>Bacteroidota</taxon>
        <taxon>Flavobacteriia</taxon>
        <taxon>Flavobacteriales</taxon>
        <taxon>Weeksellaceae</taxon>
        <taxon>Apibacter</taxon>
    </lineage>
</organism>
<protein>
    <submittedName>
        <fullName evidence="1">Uncharacterized protein</fullName>
    </submittedName>
</protein>
<dbReference type="RefSeq" id="WP_146291885.1">
    <property type="nucleotide sequence ID" value="NZ_SELH01000015.1"/>
</dbReference>
<dbReference type="Proteomes" id="UP000319499">
    <property type="component" value="Unassembled WGS sequence"/>
</dbReference>
<accession>A0A563DG75</accession>
<dbReference type="EMBL" id="SELH01000015">
    <property type="protein sequence ID" value="TWP29258.1"/>
    <property type="molecule type" value="Genomic_DNA"/>
</dbReference>
<dbReference type="AlphaFoldDB" id="A0A563DG75"/>
<dbReference type="OrthoDB" id="1246696at2"/>
<evidence type="ECO:0000313" key="1">
    <source>
        <dbReference type="EMBL" id="TWP29258.1"/>
    </source>
</evidence>
<sequence>MNKVIFSNGNSIFRGVLSSQSSYRASLQRGNSLLTYEVQLEQKGNSVQIEAKNFLINNNPPDLMAEQLAHKAGQALYPLCLSLNRQGDISYISNYEEIKTRWQKLYTKLLAYYVDAYSVHYINQTHRSYTLHSLLKEKLEKNYFFFLYFGGIYNQTLGVDFYREYTLRYKGVDFLFSQWVDMETNENNCFGLYREGLQEERDERIELRYLLENKHKSIEEASFSFFKSEKIDFLFTIEKLEETASFSTGETPTEERMQFWLDEKPENLNH</sequence>
<reference evidence="1 2" key="1">
    <citation type="submission" date="2019-02" db="EMBL/GenBank/DDBJ databases">
        <title>Apibacter muscae sp. nov.: a novel member of the house fly microbiota.</title>
        <authorList>
            <person name="Park R."/>
        </authorList>
    </citation>
    <scope>NUCLEOTIDE SEQUENCE [LARGE SCALE GENOMIC DNA]</scope>
    <source>
        <strain evidence="1 2">AL1</strain>
    </source>
</reference>
<keyword evidence="2" id="KW-1185">Reference proteome</keyword>
<gene>
    <name evidence="1" type="ORF">ETU09_03295</name>
</gene>
<evidence type="ECO:0000313" key="2">
    <source>
        <dbReference type="Proteomes" id="UP000319499"/>
    </source>
</evidence>